<dbReference type="OrthoDB" id="383712at2"/>
<dbReference type="GO" id="GO:0042956">
    <property type="term" value="P:maltodextrin transmembrane transport"/>
    <property type="evidence" value="ECO:0007669"/>
    <property type="project" value="TreeGrafter"/>
</dbReference>
<comment type="caution">
    <text evidence="5">The sequence shown here is derived from an EMBL/GenBank/DDBJ whole genome shotgun (WGS) entry which is preliminary data.</text>
</comment>
<dbReference type="CDD" id="cd14748">
    <property type="entry name" value="PBP2_UgpB"/>
    <property type="match status" value="1"/>
</dbReference>
<proteinExistence type="inferred from homology"/>
<dbReference type="GO" id="GO:0015768">
    <property type="term" value="P:maltose transport"/>
    <property type="evidence" value="ECO:0007669"/>
    <property type="project" value="TreeGrafter"/>
</dbReference>
<evidence type="ECO:0000256" key="4">
    <source>
        <dbReference type="SAM" id="SignalP"/>
    </source>
</evidence>
<dbReference type="Proteomes" id="UP000261080">
    <property type="component" value="Unassembled WGS sequence"/>
</dbReference>
<dbReference type="PANTHER" id="PTHR30061:SF50">
    <property type="entry name" value="MALTOSE_MALTODEXTRIN-BINDING PERIPLASMIC PROTEIN"/>
    <property type="match status" value="1"/>
</dbReference>
<organism evidence="5 6">
    <name type="scientific">Sellimonas intestinalis</name>
    <dbReference type="NCBI Taxonomy" id="1653434"/>
    <lineage>
        <taxon>Bacteria</taxon>
        <taxon>Bacillati</taxon>
        <taxon>Bacillota</taxon>
        <taxon>Clostridia</taxon>
        <taxon>Lachnospirales</taxon>
        <taxon>Lachnospiraceae</taxon>
        <taxon>Sellimonas</taxon>
    </lineage>
</organism>
<feature type="chain" id="PRO_5017603141" evidence="4">
    <location>
        <begin position="23"/>
        <end position="424"/>
    </location>
</feature>
<keyword evidence="2" id="KW-0813">Transport</keyword>
<dbReference type="EMBL" id="QVLX01000003">
    <property type="protein sequence ID" value="RGE87789.1"/>
    <property type="molecule type" value="Genomic_DNA"/>
</dbReference>
<comment type="similarity">
    <text evidence="1">Belongs to the bacterial solute-binding protein 1 family.</text>
</comment>
<accession>A0A3E3K2U2</accession>
<name>A0A3E3K2U2_9FIRM</name>
<evidence type="ECO:0000256" key="2">
    <source>
        <dbReference type="ARBA" id="ARBA00022448"/>
    </source>
</evidence>
<feature type="signal peptide" evidence="4">
    <location>
        <begin position="1"/>
        <end position="22"/>
    </location>
</feature>
<dbReference type="Pfam" id="PF01547">
    <property type="entry name" value="SBP_bac_1"/>
    <property type="match status" value="1"/>
</dbReference>
<dbReference type="AlphaFoldDB" id="A0A3E3K2U2"/>
<sequence>MKKRRNRLISIALSIGLCAGLAACSGNSGSSDSGKKEDGKTEVTIWIREQMEAPVTAAVEQYNKQQDEVQVNAVVYPDSELTDQLTLAISSGEVPDIVSLDDILAPYYNSISALSDVSEEFEALDFKDAFSEGMVELGQSDGKQYAIPFAPDVSVMFYNKEHFKAAGLDPSKGPETWTELVDYAQKLTRDGHYGYTYAGGGEQMFTFVPFIWSNGGDLLSEDGKTCLLNQPEAVEALELYNDLTNEYHVTPEGVTTYSWSESQDAFLSGKASMTILGNSQLYTFLTEYPDFDFGVSLIPRSDDGEYSSFGGGDLIAIMDQSKHKEEAWDFVEYVLSEEVQVELFAKNGLLPARTDLFDNEYFNEKAEYYDVLKQALEVSRASKSEKYNEMNQPLVNATQSCLMGKATAKDAFHNAAKEIDDIMN</sequence>
<dbReference type="PROSITE" id="PS51257">
    <property type="entry name" value="PROKAR_LIPOPROTEIN"/>
    <property type="match status" value="1"/>
</dbReference>
<gene>
    <name evidence="5" type="ORF">DW016_06620</name>
</gene>
<dbReference type="SUPFAM" id="SSF53850">
    <property type="entry name" value="Periplasmic binding protein-like II"/>
    <property type="match status" value="1"/>
</dbReference>
<protein>
    <submittedName>
        <fullName evidence="5">ABC transporter substrate-binding protein</fullName>
    </submittedName>
</protein>
<dbReference type="GO" id="GO:1901982">
    <property type="term" value="F:maltose binding"/>
    <property type="evidence" value="ECO:0007669"/>
    <property type="project" value="TreeGrafter"/>
</dbReference>
<dbReference type="GO" id="GO:0055052">
    <property type="term" value="C:ATP-binding cassette (ABC) transporter complex, substrate-binding subunit-containing"/>
    <property type="evidence" value="ECO:0007669"/>
    <property type="project" value="TreeGrafter"/>
</dbReference>
<reference evidence="5 6" key="1">
    <citation type="submission" date="2018-08" db="EMBL/GenBank/DDBJ databases">
        <title>A genome reference for cultivated species of the human gut microbiota.</title>
        <authorList>
            <person name="Zou Y."/>
            <person name="Xue W."/>
            <person name="Luo G."/>
        </authorList>
    </citation>
    <scope>NUCLEOTIDE SEQUENCE [LARGE SCALE GENOMIC DNA]</scope>
    <source>
        <strain evidence="5 6">AF37-2AT</strain>
    </source>
</reference>
<evidence type="ECO:0000256" key="3">
    <source>
        <dbReference type="ARBA" id="ARBA00022729"/>
    </source>
</evidence>
<dbReference type="GeneID" id="97191779"/>
<keyword evidence="3 4" id="KW-0732">Signal</keyword>
<dbReference type="Gene3D" id="3.40.190.10">
    <property type="entry name" value="Periplasmic binding protein-like II"/>
    <property type="match status" value="1"/>
</dbReference>
<evidence type="ECO:0000256" key="1">
    <source>
        <dbReference type="ARBA" id="ARBA00008520"/>
    </source>
</evidence>
<evidence type="ECO:0000313" key="6">
    <source>
        <dbReference type="Proteomes" id="UP000261080"/>
    </source>
</evidence>
<evidence type="ECO:0000313" key="5">
    <source>
        <dbReference type="EMBL" id="RGE87789.1"/>
    </source>
</evidence>
<dbReference type="PANTHER" id="PTHR30061">
    <property type="entry name" value="MALTOSE-BINDING PERIPLASMIC PROTEIN"/>
    <property type="match status" value="1"/>
</dbReference>
<dbReference type="RefSeq" id="WP_024731776.1">
    <property type="nucleotide sequence ID" value="NZ_CALBAT010000027.1"/>
</dbReference>
<dbReference type="InterPro" id="IPR006059">
    <property type="entry name" value="SBP"/>
</dbReference>
<keyword evidence="6" id="KW-1185">Reference proteome</keyword>